<dbReference type="RefSeq" id="WP_241368834.1">
    <property type="nucleotide sequence ID" value="NZ_JAKZFC010000002.1"/>
</dbReference>
<dbReference type="InterPro" id="IPR010064">
    <property type="entry name" value="HK97-gp10_tail"/>
</dbReference>
<dbReference type="Pfam" id="PF04883">
    <property type="entry name" value="HK97-gp10_like"/>
    <property type="match status" value="1"/>
</dbReference>
<organism evidence="1 2">
    <name type="scientific">Solibacillus palustris</name>
    <dbReference type="NCBI Taxonomy" id="2908203"/>
    <lineage>
        <taxon>Bacteria</taxon>
        <taxon>Bacillati</taxon>
        <taxon>Bacillota</taxon>
        <taxon>Bacilli</taxon>
        <taxon>Bacillales</taxon>
        <taxon>Caryophanaceae</taxon>
        <taxon>Solibacillus</taxon>
    </lineage>
</organism>
<evidence type="ECO:0000313" key="2">
    <source>
        <dbReference type="Proteomes" id="UP001316087"/>
    </source>
</evidence>
<accession>A0ABS9UCB7</accession>
<reference evidence="1 2" key="1">
    <citation type="submission" date="2022-03" db="EMBL/GenBank/DDBJ databases">
        <authorList>
            <person name="Jo J.-H."/>
            <person name="Im W.-T."/>
        </authorList>
    </citation>
    <scope>NUCLEOTIDE SEQUENCE [LARGE SCALE GENOMIC DNA]</scope>
    <source>
        <strain evidence="1 2">MA9</strain>
    </source>
</reference>
<protein>
    <submittedName>
        <fullName evidence="1">HK97 gp10 family phage protein</fullName>
    </submittedName>
</protein>
<sequence>MARRGARVDFRELKRMKKKIERLGHDYEKFLEAMTKEIAARLLRKVKLRTPVGVYDKPVNFTTNDGKQVSFTPSTGMTGGTLRNAWTVDTTVKKVGSSYQIEVFNPTEYAMWVEFGHRTANHQGWVNGKFMMTISADEVERAAPSIIDKKLTRMLKEAFDGN</sequence>
<gene>
    <name evidence="1" type="ORF">LZ480_07720</name>
</gene>
<comment type="caution">
    <text evidence="1">The sequence shown here is derived from an EMBL/GenBank/DDBJ whole genome shotgun (WGS) entry which is preliminary data.</text>
</comment>
<name>A0ABS9UCB7_9BACL</name>
<keyword evidence="2" id="KW-1185">Reference proteome</keyword>
<dbReference type="EMBL" id="JAKZFC010000002">
    <property type="protein sequence ID" value="MCH7321780.1"/>
    <property type="molecule type" value="Genomic_DNA"/>
</dbReference>
<proteinExistence type="predicted"/>
<evidence type="ECO:0000313" key="1">
    <source>
        <dbReference type="EMBL" id="MCH7321780.1"/>
    </source>
</evidence>
<dbReference type="Proteomes" id="UP001316087">
    <property type="component" value="Unassembled WGS sequence"/>
</dbReference>